<dbReference type="AlphaFoldDB" id="A0A9X9ITE5"/>
<dbReference type="Pfam" id="PF08757">
    <property type="entry name" value="CotH"/>
    <property type="match status" value="1"/>
</dbReference>
<protein>
    <submittedName>
        <fullName evidence="1">CotH kinase family protein</fullName>
    </submittedName>
</protein>
<accession>A0A9X9ITE5</accession>
<gene>
    <name evidence="1" type="ORF">NXW39_10370</name>
</gene>
<dbReference type="InterPro" id="IPR014867">
    <property type="entry name" value="Spore_coat_CotH_CotH2/3/7"/>
</dbReference>
<organism evidence="1 2">
    <name type="scientific">Bacteroides fragilis</name>
    <dbReference type="NCBI Taxonomy" id="817"/>
    <lineage>
        <taxon>Bacteria</taxon>
        <taxon>Pseudomonadati</taxon>
        <taxon>Bacteroidota</taxon>
        <taxon>Bacteroidia</taxon>
        <taxon>Bacteroidales</taxon>
        <taxon>Bacteroidaceae</taxon>
        <taxon>Bacteroides</taxon>
    </lineage>
</organism>
<evidence type="ECO:0000313" key="1">
    <source>
        <dbReference type="EMBL" id="UVO91946.1"/>
    </source>
</evidence>
<dbReference type="PROSITE" id="PS51257">
    <property type="entry name" value="PROKAR_LIPOPROTEIN"/>
    <property type="match status" value="1"/>
</dbReference>
<evidence type="ECO:0000313" key="2">
    <source>
        <dbReference type="Proteomes" id="UP001058403"/>
    </source>
</evidence>
<dbReference type="RefSeq" id="WP_005816719.1">
    <property type="nucleotide sequence ID" value="NZ_CAXSVT010000001.1"/>
</dbReference>
<keyword evidence="1" id="KW-0808">Transferase</keyword>
<dbReference type="EMBL" id="CP103070">
    <property type="protein sequence ID" value="UVO91946.1"/>
    <property type="molecule type" value="Genomic_DNA"/>
</dbReference>
<dbReference type="Gene3D" id="2.60.40.2340">
    <property type="match status" value="1"/>
</dbReference>
<reference evidence="1" key="1">
    <citation type="submission" date="2022-08" db="EMBL/GenBank/DDBJ databases">
        <title>Genome Sequencing of Bacteroides fragilis Group Isolates with Nanopore Technology.</title>
        <authorList>
            <person name="Tisza M.J."/>
            <person name="Smith D."/>
            <person name="Dekker J.P."/>
        </authorList>
    </citation>
    <scope>NUCLEOTIDE SEQUENCE</scope>
    <source>
        <strain evidence="1">BFG-49</strain>
    </source>
</reference>
<dbReference type="GO" id="GO:0016301">
    <property type="term" value="F:kinase activity"/>
    <property type="evidence" value="ECO:0007669"/>
    <property type="project" value="UniProtKB-KW"/>
</dbReference>
<keyword evidence="1" id="KW-0418">Kinase</keyword>
<proteinExistence type="predicted"/>
<name>A0A9X9ITE5_BACFG</name>
<sequence>MNTLRNFCGILICILFFSCDNDDDFDNIDFGITSFDFLQADNPKLLLNDVECRIDNGEITTLIPYIIKDSLLIAHFEFVGERILVNGIEQKSGVSINDFSKPVEYVVVNASGEEKHYIITVSCFTKLPVLFIETEDGSAISSKNEYKNATICIWGDSLPLNSDVKIKGRGNSTWTLPKKPYKLKFPEKVSLLGAPKDKEWVLLANYADKTNLRNETAFYMGRISQLEWTPRTHFVEVFINDVYEGTYQLCEQLKVSTSRVDVTDDGFLLEIDHLDKLDATDTYFETERILVNIKKPNVEVGDEKYCFIKEYITEAERVLFGDNFKDPVNGYRKYLDVNSFVDWYLVNEIAKNNDAVFWSSCYMNVSPNGKIKMGPLWDFDIAFGNINYNNNQLATGFWVKEASWIKRLFEDTYFVDKVKERFKYFMERKEDIFMYINKTADTLHYSAIENNNRWGTLYSNTWPNYAVWGAYENEVQYMKFWLDKRFLWLDKAFEDE</sequence>
<dbReference type="Proteomes" id="UP001058403">
    <property type="component" value="Chromosome"/>
</dbReference>